<evidence type="ECO:0000256" key="3">
    <source>
        <dbReference type="ARBA" id="ARBA00023163"/>
    </source>
</evidence>
<dbReference type="GO" id="GO:0003700">
    <property type="term" value="F:DNA-binding transcription factor activity"/>
    <property type="evidence" value="ECO:0007669"/>
    <property type="project" value="InterPro"/>
</dbReference>
<proteinExistence type="predicted"/>
<evidence type="ECO:0000313" key="6">
    <source>
        <dbReference type="Proteomes" id="UP000437638"/>
    </source>
</evidence>
<dbReference type="GO" id="GO:0003677">
    <property type="term" value="F:DNA binding"/>
    <property type="evidence" value="ECO:0007669"/>
    <property type="project" value="UniProtKB-KW"/>
</dbReference>
<dbReference type="Pfam" id="PF00392">
    <property type="entry name" value="GntR"/>
    <property type="match status" value="1"/>
</dbReference>
<keyword evidence="3" id="KW-0804">Transcription</keyword>
<keyword evidence="6" id="KW-1185">Reference proteome</keyword>
<gene>
    <name evidence="5" type="ORF">GPM19_02200</name>
</gene>
<protein>
    <submittedName>
        <fullName evidence="5">FCD domain-containing protein</fullName>
    </submittedName>
</protein>
<dbReference type="Pfam" id="PF07729">
    <property type="entry name" value="FCD"/>
    <property type="match status" value="1"/>
</dbReference>
<keyword evidence="1" id="KW-0805">Transcription regulation</keyword>
<keyword evidence="2" id="KW-0238">DNA-binding</keyword>
<dbReference type="InterPro" id="IPR011711">
    <property type="entry name" value="GntR_C"/>
</dbReference>
<evidence type="ECO:0000256" key="2">
    <source>
        <dbReference type="ARBA" id="ARBA00023125"/>
    </source>
</evidence>
<name>A0A7X3GY29_9GAMM</name>
<dbReference type="PANTHER" id="PTHR43537">
    <property type="entry name" value="TRANSCRIPTIONAL REGULATOR, GNTR FAMILY"/>
    <property type="match status" value="1"/>
</dbReference>
<dbReference type="SUPFAM" id="SSF46785">
    <property type="entry name" value="Winged helix' DNA-binding domain"/>
    <property type="match status" value="1"/>
</dbReference>
<organism evidence="5 6">
    <name type="scientific">Vreelandella zhuhanensis</name>
    <dbReference type="NCBI Taxonomy" id="2684210"/>
    <lineage>
        <taxon>Bacteria</taxon>
        <taxon>Pseudomonadati</taxon>
        <taxon>Pseudomonadota</taxon>
        <taxon>Gammaproteobacteria</taxon>
        <taxon>Oceanospirillales</taxon>
        <taxon>Halomonadaceae</taxon>
        <taxon>Vreelandella</taxon>
    </lineage>
</organism>
<accession>A0A7X3GY29</accession>
<feature type="domain" description="HTH gntR-type" evidence="4">
    <location>
        <begin position="1"/>
        <end position="68"/>
    </location>
</feature>
<dbReference type="InterPro" id="IPR000524">
    <property type="entry name" value="Tscrpt_reg_HTH_GntR"/>
</dbReference>
<dbReference type="PROSITE" id="PS50949">
    <property type="entry name" value="HTH_GNTR"/>
    <property type="match status" value="1"/>
</dbReference>
<dbReference type="RefSeq" id="WP_160417214.1">
    <property type="nucleotide sequence ID" value="NZ_WTKP01000001.1"/>
</dbReference>
<comment type="caution">
    <text evidence="5">The sequence shown here is derived from an EMBL/GenBank/DDBJ whole genome shotgun (WGS) entry which is preliminary data.</text>
</comment>
<dbReference type="Gene3D" id="1.20.120.530">
    <property type="entry name" value="GntR ligand-binding domain-like"/>
    <property type="match status" value="1"/>
</dbReference>
<sequence length="216" mass="24222">MKIGERVYQTLRRQLMVNHYEPGTHLREEVVAEELGVSRTPVRNAFQRLISEGLLSQGKSRGATVTGWQKSDTEDIFKLRILLESHAAALAACHITATQLDTIIAANVRMRKAIDGKSNDRIEDIAEANKSFHEGLFDASGQGYLRMFARTLLHLPMVSGFFIYSRDEMEESVRQHQEIIAALQAGNDEWAKAAMTCHLNGALERFRRPGRADGNA</sequence>
<dbReference type="SMART" id="SM00895">
    <property type="entry name" value="FCD"/>
    <property type="match status" value="1"/>
</dbReference>
<evidence type="ECO:0000256" key="1">
    <source>
        <dbReference type="ARBA" id="ARBA00023015"/>
    </source>
</evidence>
<dbReference type="InterPro" id="IPR008920">
    <property type="entry name" value="TF_FadR/GntR_C"/>
</dbReference>
<dbReference type="EMBL" id="WTKP01000001">
    <property type="protein sequence ID" value="MWJ27026.1"/>
    <property type="molecule type" value="Genomic_DNA"/>
</dbReference>
<dbReference type="InterPro" id="IPR036390">
    <property type="entry name" value="WH_DNA-bd_sf"/>
</dbReference>
<dbReference type="SMART" id="SM00345">
    <property type="entry name" value="HTH_GNTR"/>
    <property type="match status" value="1"/>
</dbReference>
<dbReference type="CDD" id="cd07377">
    <property type="entry name" value="WHTH_GntR"/>
    <property type="match status" value="1"/>
</dbReference>
<dbReference type="Proteomes" id="UP000437638">
    <property type="component" value="Unassembled WGS sequence"/>
</dbReference>
<dbReference type="InterPro" id="IPR036388">
    <property type="entry name" value="WH-like_DNA-bd_sf"/>
</dbReference>
<dbReference type="PANTHER" id="PTHR43537:SF24">
    <property type="entry name" value="GLUCONATE OPERON TRANSCRIPTIONAL REPRESSOR"/>
    <property type="match status" value="1"/>
</dbReference>
<reference evidence="5 6" key="1">
    <citation type="submission" date="2019-12" db="EMBL/GenBank/DDBJ databases">
        <title>Halomonas rutogse sp. nov. isolated from two lakes on Tibetan Plateau.</title>
        <authorList>
            <person name="Gao P."/>
        </authorList>
    </citation>
    <scope>NUCLEOTIDE SEQUENCE [LARGE SCALE GENOMIC DNA]</scope>
    <source>
        <strain evidence="5 6">ZH2S</strain>
    </source>
</reference>
<dbReference type="AlphaFoldDB" id="A0A7X3GY29"/>
<dbReference type="Gene3D" id="1.10.10.10">
    <property type="entry name" value="Winged helix-like DNA-binding domain superfamily/Winged helix DNA-binding domain"/>
    <property type="match status" value="1"/>
</dbReference>
<dbReference type="SUPFAM" id="SSF48008">
    <property type="entry name" value="GntR ligand-binding domain-like"/>
    <property type="match status" value="1"/>
</dbReference>
<evidence type="ECO:0000313" key="5">
    <source>
        <dbReference type="EMBL" id="MWJ27026.1"/>
    </source>
</evidence>
<evidence type="ECO:0000259" key="4">
    <source>
        <dbReference type="PROSITE" id="PS50949"/>
    </source>
</evidence>